<evidence type="ECO:0000313" key="2">
    <source>
        <dbReference type="Proteomes" id="UP000887116"/>
    </source>
</evidence>
<keyword evidence="2" id="KW-1185">Reference proteome</keyword>
<dbReference type="Proteomes" id="UP000887116">
    <property type="component" value="Unassembled WGS sequence"/>
</dbReference>
<organism evidence="1 2">
    <name type="scientific">Trichonephila clavata</name>
    <name type="common">Joro spider</name>
    <name type="synonym">Nephila clavata</name>
    <dbReference type="NCBI Taxonomy" id="2740835"/>
    <lineage>
        <taxon>Eukaryota</taxon>
        <taxon>Metazoa</taxon>
        <taxon>Ecdysozoa</taxon>
        <taxon>Arthropoda</taxon>
        <taxon>Chelicerata</taxon>
        <taxon>Arachnida</taxon>
        <taxon>Araneae</taxon>
        <taxon>Araneomorphae</taxon>
        <taxon>Entelegynae</taxon>
        <taxon>Araneoidea</taxon>
        <taxon>Nephilidae</taxon>
        <taxon>Trichonephila</taxon>
    </lineage>
</organism>
<gene>
    <name evidence="1" type="ORF">TNCT_434671</name>
</gene>
<comment type="caution">
    <text evidence="1">The sequence shown here is derived from an EMBL/GenBank/DDBJ whole genome shotgun (WGS) entry which is preliminary data.</text>
</comment>
<proteinExistence type="predicted"/>
<sequence>MIKKLELAYCTGSTAFTNSVVWSPNQDVLYESICRGDNRCGDIKKKQDLSIKQKLANTADHSKMRTA</sequence>
<dbReference type="EMBL" id="BMAO01025945">
    <property type="protein sequence ID" value="GFR06068.1"/>
    <property type="molecule type" value="Genomic_DNA"/>
</dbReference>
<dbReference type="AlphaFoldDB" id="A0A8X6J1P0"/>
<accession>A0A8X6J1P0</accession>
<evidence type="ECO:0000313" key="1">
    <source>
        <dbReference type="EMBL" id="GFR06068.1"/>
    </source>
</evidence>
<reference evidence="1" key="1">
    <citation type="submission" date="2020-07" db="EMBL/GenBank/DDBJ databases">
        <title>Multicomponent nature underlies the extraordinary mechanical properties of spider dragline silk.</title>
        <authorList>
            <person name="Kono N."/>
            <person name="Nakamura H."/>
            <person name="Mori M."/>
            <person name="Yoshida Y."/>
            <person name="Ohtoshi R."/>
            <person name="Malay A.D."/>
            <person name="Moran D.A.P."/>
            <person name="Tomita M."/>
            <person name="Numata K."/>
            <person name="Arakawa K."/>
        </authorList>
    </citation>
    <scope>NUCLEOTIDE SEQUENCE</scope>
</reference>
<protein>
    <submittedName>
        <fullName evidence="1">Uncharacterized protein</fullName>
    </submittedName>
</protein>
<name>A0A8X6J1P0_TRICU</name>